<evidence type="ECO:0000313" key="3">
    <source>
        <dbReference type="Proteomes" id="UP000295680"/>
    </source>
</evidence>
<dbReference type="Gene3D" id="3.30.10.20">
    <property type="match status" value="1"/>
</dbReference>
<comment type="caution">
    <text evidence="2">The sequence shown here is derived from an EMBL/GenBank/DDBJ whole genome shotgun (WGS) entry which is preliminary data.</text>
</comment>
<proteinExistence type="predicted"/>
<organism evidence="2 3">
    <name type="scientific">Actinocrispum wychmicini</name>
    <dbReference type="NCBI Taxonomy" id="1213861"/>
    <lineage>
        <taxon>Bacteria</taxon>
        <taxon>Bacillati</taxon>
        <taxon>Actinomycetota</taxon>
        <taxon>Actinomycetes</taxon>
        <taxon>Pseudonocardiales</taxon>
        <taxon>Pseudonocardiaceae</taxon>
        <taxon>Actinocrispum</taxon>
    </lineage>
</organism>
<dbReference type="EMBL" id="SLWS01000019">
    <property type="protein sequence ID" value="TCO46452.1"/>
    <property type="molecule type" value="Genomic_DNA"/>
</dbReference>
<name>A0A4R2IPE0_9PSEU</name>
<reference evidence="2 3" key="1">
    <citation type="submission" date="2019-03" db="EMBL/GenBank/DDBJ databases">
        <title>Genomic Encyclopedia of Type Strains, Phase IV (KMG-IV): sequencing the most valuable type-strain genomes for metagenomic binning, comparative biology and taxonomic classification.</title>
        <authorList>
            <person name="Goeker M."/>
        </authorList>
    </citation>
    <scope>NUCLEOTIDE SEQUENCE [LARGE SCALE GENOMIC DNA]</scope>
    <source>
        <strain evidence="2 3">DSM 45934</strain>
    </source>
</reference>
<accession>A0A4R2IPE0</accession>
<evidence type="ECO:0000256" key="1">
    <source>
        <dbReference type="SAM" id="MobiDB-lite"/>
    </source>
</evidence>
<evidence type="ECO:0000313" key="2">
    <source>
        <dbReference type="EMBL" id="TCO46452.1"/>
    </source>
</evidence>
<evidence type="ECO:0008006" key="4">
    <source>
        <dbReference type="Google" id="ProtNLM"/>
    </source>
</evidence>
<feature type="compositionally biased region" description="Basic and acidic residues" evidence="1">
    <location>
        <begin position="82"/>
        <end position="91"/>
    </location>
</feature>
<keyword evidence="3" id="KW-1185">Reference proteome</keyword>
<sequence length="105" mass="11182">MERHADRVVVPDVVGLPVVVGRQVCTDAGLALAQPDPDGPPLGALTWPGTYVITAQDPPPGTTLYRWDSVRVRFRPVGGDAGVREPRRPSPEPRTLAAEADPLAP</sequence>
<gene>
    <name evidence="2" type="ORF">EV192_11929</name>
</gene>
<protein>
    <recommendedName>
        <fullName evidence="4">PASTA domain-containing protein</fullName>
    </recommendedName>
</protein>
<feature type="region of interest" description="Disordered" evidence="1">
    <location>
        <begin position="77"/>
        <end position="105"/>
    </location>
</feature>
<dbReference type="RefSeq" id="WP_207926917.1">
    <property type="nucleotide sequence ID" value="NZ_SLWS01000019.1"/>
</dbReference>
<dbReference type="Proteomes" id="UP000295680">
    <property type="component" value="Unassembled WGS sequence"/>
</dbReference>
<dbReference type="AlphaFoldDB" id="A0A4R2IPE0"/>